<dbReference type="Pfam" id="PF13963">
    <property type="entry name" value="Transpos_assoc"/>
    <property type="match status" value="1"/>
</dbReference>
<dbReference type="EMBL" id="CP133617">
    <property type="protein sequence ID" value="WMV33206.1"/>
    <property type="molecule type" value="Genomic_DNA"/>
</dbReference>
<dbReference type="Gene3D" id="2.40.150.20">
    <property type="entry name" value="Ribosomal protein L14"/>
    <property type="match status" value="1"/>
</dbReference>
<keyword evidence="3" id="KW-0687">Ribonucleoprotein</keyword>
<gene>
    <name evidence="8" type="ORF">MTR67_026591</name>
</gene>
<dbReference type="InterPro" id="IPR000218">
    <property type="entry name" value="Ribosomal_uL14"/>
</dbReference>
<evidence type="ECO:0000259" key="5">
    <source>
        <dbReference type="Pfam" id="PF13952"/>
    </source>
</evidence>
<evidence type="ECO:0000256" key="4">
    <source>
        <dbReference type="SAM" id="MobiDB-lite"/>
    </source>
</evidence>
<name>A0AAF0R7I3_SOLVR</name>
<feature type="region of interest" description="Disordered" evidence="4">
    <location>
        <begin position="836"/>
        <end position="860"/>
    </location>
</feature>
<feature type="domain" description="DUF4218" evidence="6">
    <location>
        <begin position="732"/>
        <end position="839"/>
    </location>
</feature>
<keyword evidence="9" id="KW-1185">Reference proteome</keyword>
<dbReference type="Proteomes" id="UP001234989">
    <property type="component" value="Chromosome 6"/>
</dbReference>
<proteinExistence type="inferred from homology"/>
<dbReference type="InterPro" id="IPR025312">
    <property type="entry name" value="DUF4216"/>
</dbReference>
<dbReference type="Pfam" id="PF13952">
    <property type="entry name" value="DUF4216"/>
    <property type="match status" value="1"/>
</dbReference>
<comment type="similarity">
    <text evidence="1">Belongs to the universal ribosomal protein uL14 family.</text>
</comment>
<dbReference type="CDD" id="cd00337">
    <property type="entry name" value="Ribosomal_uL14"/>
    <property type="match status" value="1"/>
</dbReference>
<evidence type="ECO:0000256" key="3">
    <source>
        <dbReference type="ARBA" id="ARBA00023274"/>
    </source>
</evidence>
<sequence>MSVGLPVAATVNSADNTGAKNLYIISVKGIKGRLNRLPSTCVGDMVMATVKKGKPVLRKKVMPAVIVRQRKPWFTAHNEFEDYKESNRSGRTLISISGLFVWTLQVSMCFVVFFNNRPDASAILCPCRKCRNMKFVQKDLIVEHIVVDGFLTSYTSWIYHGEELFSSKLVNQLDKGDEMQDMLHEAFGIPPTSFVDMDTSAKGFDGSNQHNMGFDKKTEEFFRLLKEAERELYPGSKYSLLSFLVRLLHLKCLNGWSNKSFSMLLELLKDVLPEGETLPKSFYDSKKIIKDLGLEYKKIHACPNDCMIYWNETKDRTSCKFCKAPRYKQFKGASVNSSSETSKIPSKVFRYFPLIPRLRRLFMSAKTSTQMRWHAEGRTRDGVMRHPADSIAWRKFDEAHTDFARDPRNVRLGLASDGFSPFKSMSISHSTWPVILIPYNLPPWLCMKQPYMILSTIIDGPRAPGNDIDVYLQPLVDELKELRVGVATYDISNNHMFQMRATLLWTISDFPGLDKVAFNGLVELDGAPKRLTGIEILKQLNNVKNKFGKDLLAKSRKRKWDDVDNLVQNIWNKKSIFFELEYWKDNMIRHNLDTMHIEKNVFDNIFWTLLNVDGKGKDNLNSRLDLQEMGIRKALHPKKKANGKYYLPPACFTLSNTQKDILLQVLKDVKVPDGYASNISSCVDLKQRTMHGLKSHDCHILMQQLLPIALRNLLPVNVLKPLIELSNFFRGICSKDLKIGDVEKLQDRVAITLCHLERIFPPSFFDIMEHLLIYLAEEAMLGGPSQYRSMFLLCLKNYVRNRRYPEGAIAEGRWIDELMTFCSWYLDDVETKSNPPLRNDVLSNETTDQEGRRSSREKGFKLDDITRAQAHRYVLFNSTSTTSYRDEHIKEIKKENPRLSRHNVNRIHNERFQLWFRNHVEKMHMAGENISEDIQTLAIGPLIQAKRMTGYICDGVRYLTESRDVKRKTQNSGIMLKAITQSYASTKDKNPILAEVSFYGILTDIIELYYSKNLKFVLFKCKWVNNSKGLIEKDDYGFTLVNFNHLLYTRHQLSDEPFIFASQAQQVFYVDHPMEKEWRMVVKLKPRGFYDLGDDTPTTEHKEGHMELWPEQQLDDTTFETEEDIEWVREGVPGLEIDPETLESNEAYDEDDNVS</sequence>
<dbReference type="GO" id="GO:0005840">
    <property type="term" value="C:ribosome"/>
    <property type="evidence" value="ECO:0007669"/>
    <property type="project" value="UniProtKB-KW"/>
</dbReference>
<evidence type="ECO:0000313" key="9">
    <source>
        <dbReference type="Proteomes" id="UP001234989"/>
    </source>
</evidence>
<dbReference type="Pfam" id="PF13960">
    <property type="entry name" value="DUF4218"/>
    <property type="match status" value="1"/>
</dbReference>
<feature type="compositionally biased region" description="Acidic residues" evidence="4">
    <location>
        <begin position="1137"/>
        <end position="1155"/>
    </location>
</feature>
<feature type="compositionally biased region" description="Polar residues" evidence="4">
    <location>
        <begin position="836"/>
        <end position="846"/>
    </location>
</feature>
<reference evidence="8" key="1">
    <citation type="submission" date="2023-08" db="EMBL/GenBank/DDBJ databases">
        <title>A de novo genome assembly of Solanum verrucosum Schlechtendal, a Mexican diploid species geographically isolated from the other diploid A-genome species in potato relatives.</title>
        <authorList>
            <person name="Hosaka K."/>
        </authorList>
    </citation>
    <scope>NUCLEOTIDE SEQUENCE</scope>
    <source>
        <tissue evidence="8">Young leaves</tissue>
    </source>
</reference>
<dbReference type="Pfam" id="PF02992">
    <property type="entry name" value="Transposase_21"/>
    <property type="match status" value="1"/>
</dbReference>
<keyword evidence="2" id="KW-0689">Ribosomal protein</keyword>
<evidence type="ECO:0000256" key="2">
    <source>
        <dbReference type="ARBA" id="ARBA00022980"/>
    </source>
</evidence>
<dbReference type="SUPFAM" id="SSF50193">
    <property type="entry name" value="Ribosomal protein L14"/>
    <property type="match status" value="1"/>
</dbReference>
<dbReference type="Pfam" id="PF00238">
    <property type="entry name" value="Ribosomal_L14"/>
    <property type="match status" value="1"/>
</dbReference>
<dbReference type="GO" id="GO:0003735">
    <property type="term" value="F:structural constituent of ribosome"/>
    <property type="evidence" value="ECO:0007669"/>
    <property type="project" value="InterPro"/>
</dbReference>
<dbReference type="PANTHER" id="PTHR48258">
    <property type="entry name" value="DUF4218 DOMAIN-CONTAINING PROTEIN-RELATED"/>
    <property type="match status" value="1"/>
</dbReference>
<dbReference type="InterPro" id="IPR004242">
    <property type="entry name" value="Transposase_21"/>
</dbReference>
<accession>A0AAF0R7I3</accession>
<feature type="region of interest" description="Disordered" evidence="4">
    <location>
        <begin position="1131"/>
        <end position="1155"/>
    </location>
</feature>
<dbReference type="GO" id="GO:0006412">
    <property type="term" value="P:translation"/>
    <property type="evidence" value="ECO:0007669"/>
    <property type="project" value="InterPro"/>
</dbReference>
<dbReference type="AlphaFoldDB" id="A0AAF0R7I3"/>
<feature type="domain" description="DUF4216" evidence="5">
    <location>
        <begin position="1006"/>
        <end position="1081"/>
    </location>
</feature>
<dbReference type="InterPro" id="IPR029480">
    <property type="entry name" value="Transpos_assoc"/>
</dbReference>
<dbReference type="InterPro" id="IPR025452">
    <property type="entry name" value="DUF4218"/>
</dbReference>
<dbReference type="GO" id="GO:1990904">
    <property type="term" value="C:ribonucleoprotein complex"/>
    <property type="evidence" value="ECO:0007669"/>
    <property type="project" value="UniProtKB-KW"/>
</dbReference>
<evidence type="ECO:0000313" key="8">
    <source>
        <dbReference type="EMBL" id="WMV33206.1"/>
    </source>
</evidence>
<dbReference type="InterPro" id="IPR036853">
    <property type="entry name" value="Ribosomal_uL14_sf"/>
</dbReference>
<evidence type="ECO:0000259" key="7">
    <source>
        <dbReference type="Pfam" id="PF13963"/>
    </source>
</evidence>
<evidence type="ECO:0000256" key="1">
    <source>
        <dbReference type="ARBA" id="ARBA00010745"/>
    </source>
</evidence>
<dbReference type="PANTHER" id="PTHR48258:SF15">
    <property type="entry name" value="OS02G0543900 PROTEIN"/>
    <property type="match status" value="1"/>
</dbReference>
<feature type="domain" description="Transposase-associated" evidence="7">
    <location>
        <begin position="112"/>
        <end position="162"/>
    </location>
</feature>
<organism evidence="8 9">
    <name type="scientific">Solanum verrucosum</name>
    <dbReference type="NCBI Taxonomy" id="315347"/>
    <lineage>
        <taxon>Eukaryota</taxon>
        <taxon>Viridiplantae</taxon>
        <taxon>Streptophyta</taxon>
        <taxon>Embryophyta</taxon>
        <taxon>Tracheophyta</taxon>
        <taxon>Spermatophyta</taxon>
        <taxon>Magnoliopsida</taxon>
        <taxon>eudicotyledons</taxon>
        <taxon>Gunneridae</taxon>
        <taxon>Pentapetalae</taxon>
        <taxon>asterids</taxon>
        <taxon>lamiids</taxon>
        <taxon>Solanales</taxon>
        <taxon>Solanaceae</taxon>
        <taxon>Solanoideae</taxon>
        <taxon>Solaneae</taxon>
        <taxon>Solanum</taxon>
    </lineage>
</organism>
<dbReference type="SMART" id="SM01374">
    <property type="entry name" value="Ribosomal_L14"/>
    <property type="match status" value="1"/>
</dbReference>
<evidence type="ECO:0000259" key="6">
    <source>
        <dbReference type="Pfam" id="PF13960"/>
    </source>
</evidence>
<feature type="compositionally biased region" description="Basic and acidic residues" evidence="4">
    <location>
        <begin position="849"/>
        <end position="860"/>
    </location>
</feature>
<protein>
    <submittedName>
        <fullName evidence="8">Uncharacterized protein</fullName>
    </submittedName>
</protein>